<dbReference type="KEGG" id="bgoe:IFJ75_19360"/>
<protein>
    <recommendedName>
        <fullName evidence="6">Very short patch repair endonuclease</fullName>
        <ecNumber evidence="6">3.1.-.-</ecNumber>
    </recommendedName>
</protein>
<organism evidence="7 8">
    <name type="scientific">Brevundimonas goettingensis</name>
    <dbReference type="NCBI Taxonomy" id="2774190"/>
    <lineage>
        <taxon>Bacteria</taxon>
        <taxon>Pseudomonadati</taxon>
        <taxon>Pseudomonadota</taxon>
        <taxon>Alphaproteobacteria</taxon>
        <taxon>Caulobacterales</taxon>
        <taxon>Caulobacteraceae</taxon>
        <taxon>Brevundimonas</taxon>
    </lineage>
</organism>
<evidence type="ECO:0000256" key="6">
    <source>
        <dbReference type="PIRNR" id="PIRNR018267"/>
    </source>
</evidence>
<dbReference type="EMBL" id="CP062222">
    <property type="protein sequence ID" value="QTC93427.1"/>
    <property type="molecule type" value="Genomic_DNA"/>
</dbReference>
<sequence>MEQAKTSGTNETCVDPKRSDIMRKVRGKNTTPEIKVRSALHRAGYRFRLHRKDLPGSPDIVLPSRKAVVFVHGCFWHRHPGCRAASSPSTRADFWNAKFTRNVARDRENIQNLESLGWRVHVVWECETNGRGPNFWERLLAFLGR</sequence>
<dbReference type="AlphaFoldDB" id="A0A975C8C5"/>
<evidence type="ECO:0000256" key="3">
    <source>
        <dbReference type="ARBA" id="ARBA00022763"/>
    </source>
</evidence>
<evidence type="ECO:0000256" key="1">
    <source>
        <dbReference type="ARBA" id="ARBA00022722"/>
    </source>
</evidence>
<proteinExistence type="inferred from homology"/>
<dbReference type="NCBIfam" id="TIGR00632">
    <property type="entry name" value="vsr"/>
    <property type="match status" value="1"/>
</dbReference>
<dbReference type="GO" id="GO:0004519">
    <property type="term" value="F:endonuclease activity"/>
    <property type="evidence" value="ECO:0007669"/>
    <property type="project" value="UniProtKB-KW"/>
</dbReference>
<dbReference type="SUPFAM" id="SSF52980">
    <property type="entry name" value="Restriction endonuclease-like"/>
    <property type="match status" value="1"/>
</dbReference>
<keyword evidence="2 6" id="KW-0255">Endonuclease</keyword>
<name>A0A975C8C5_9CAUL</name>
<reference evidence="7" key="1">
    <citation type="submission" date="2020-09" db="EMBL/GenBank/DDBJ databases">
        <title>Brevundimonas sp. LVF2 isolated from a puddle in Goettingen, Germany.</title>
        <authorList>
            <person name="Friedrich I."/>
            <person name="Klassen A."/>
            <person name="Hannes N."/>
            <person name="Schneider D."/>
            <person name="Hertel R."/>
            <person name="Daniel R."/>
        </authorList>
    </citation>
    <scope>NUCLEOTIDE SEQUENCE</scope>
    <source>
        <strain evidence="7">LVF2</strain>
    </source>
</reference>
<keyword evidence="8" id="KW-1185">Reference proteome</keyword>
<keyword evidence="3 6" id="KW-0227">DNA damage</keyword>
<dbReference type="REBASE" id="460932">
    <property type="entry name" value="V.BspLVF2ORF19355P"/>
</dbReference>
<evidence type="ECO:0000256" key="4">
    <source>
        <dbReference type="ARBA" id="ARBA00022801"/>
    </source>
</evidence>
<dbReference type="Proteomes" id="UP000663918">
    <property type="component" value="Chromosome"/>
</dbReference>
<comment type="function">
    <text evidence="6">May nick specific sequences that contain T:G mispairs resulting from m5C-deamination.</text>
</comment>
<dbReference type="Pfam" id="PF03852">
    <property type="entry name" value="Vsr"/>
    <property type="match status" value="1"/>
</dbReference>
<evidence type="ECO:0000256" key="5">
    <source>
        <dbReference type="ARBA" id="ARBA00023204"/>
    </source>
</evidence>
<gene>
    <name evidence="7" type="primary">vsr</name>
    <name evidence="7" type="ORF">IFJ75_19360</name>
</gene>
<dbReference type="GO" id="GO:0006298">
    <property type="term" value="P:mismatch repair"/>
    <property type="evidence" value="ECO:0007669"/>
    <property type="project" value="UniProtKB-UniRule"/>
</dbReference>
<dbReference type="InterPro" id="IPR011335">
    <property type="entry name" value="Restrct_endonuc-II-like"/>
</dbReference>
<evidence type="ECO:0000313" key="8">
    <source>
        <dbReference type="Proteomes" id="UP000663918"/>
    </source>
</evidence>
<keyword evidence="5 6" id="KW-0234">DNA repair</keyword>
<keyword evidence="1 6" id="KW-0540">Nuclease</keyword>
<dbReference type="Gene3D" id="3.40.960.10">
    <property type="entry name" value="VSR Endonuclease"/>
    <property type="match status" value="1"/>
</dbReference>
<dbReference type="GO" id="GO:0016787">
    <property type="term" value="F:hydrolase activity"/>
    <property type="evidence" value="ECO:0007669"/>
    <property type="project" value="UniProtKB-KW"/>
</dbReference>
<dbReference type="CDD" id="cd00221">
    <property type="entry name" value="Vsr"/>
    <property type="match status" value="1"/>
</dbReference>
<dbReference type="InterPro" id="IPR004603">
    <property type="entry name" value="DNA_mismatch_endonuc_vsr"/>
</dbReference>
<comment type="similarity">
    <text evidence="6">Belongs to the vsr family.</text>
</comment>
<accession>A0A975C8C5</accession>
<keyword evidence="4 6" id="KW-0378">Hydrolase</keyword>
<dbReference type="EC" id="3.1.-.-" evidence="6"/>
<dbReference type="PIRSF" id="PIRSF018267">
    <property type="entry name" value="VSR_endonuc"/>
    <property type="match status" value="1"/>
</dbReference>
<evidence type="ECO:0000256" key="2">
    <source>
        <dbReference type="ARBA" id="ARBA00022759"/>
    </source>
</evidence>
<evidence type="ECO:0000313" key="7">
    <source>
        <dbReference type="EMBL" id="QTC93427.1"/>
    </source>
</evidence>